<evidence type="ECO:0008006" key="4">
    <source>
        <dbReference type="Google" id="ProtNLM"/>
    </source>
</evidence>
<proteinExistence type="predicted"/>
<sequence length="108" mass="11538">MKKQGKGCWIHFSSYLCLSSLVINECCRSFESSTCGIRRRAVTHARAAGRYLYINNSSGDAANDTTAATYSGQFMNIIGGAIGGGDSARASAGAADNILRALIRRMRP</sequence>
<evidence type="ECO:0000256" key="1">
    <source>
        <dbReference type="SAM" id="SignalP"/>
    </source>
</evidence>
<keyword evidence="3" id="KW-1185">Reference proteome</keyword>
<gene>
    <name evidence="2" type="ORF">EVAR_52870_1</name>
</gene>
<keyword evidence="1" id="KW-0732">Signal</keyword>
<organism evidence="2 3">
    <name type="scientific">Eumeta variegata</name>
    <name type="common">Bagworm moth</name>
    <name type="synonym">Eumeta japonica</name>
    <dbReference type="NCBI Taxonomy" id="151549"/>
    <lineage>
        <taxon>Eukaryota</taxon>
        <taxon>Metazoa</taxon>
        <taxon>Ecdysozoa</taxon>
        <taxon>Arthropoda</taxon>
        <taxon>Hexapoda</taxon>
        <taxon>Insecta</taxon>
        <taxon>Pterygota</taxon>
        <taxon>Neoptera</taxon>
        <taxon>Endopterygota</taxon>
        <taxon>Lepidoptera</taxon>
        <taxon>Glossata</taxon>
        <taxon>Ditrysia</taxon>
        <taxon>Tineoidea</taxon>
        <taxon>Psychidae</taxon>
        <taxon>Oiketicinae</taxon>
        <taxon>Eumeta</taxon>
    </lineage>
</organism>
<dbReference type="AlphaFoldDB" id="A0A4C1YM05"/>
<evidence type="ECO:0000313" key="3">
    <source>
        <dbReference type="Proteomes" id="UP000299102"/>
    </source>
</evidence>
<name>A0A4C1YM05_EUMVA</name>
<protein>
    <recommendedName>
        <fullName evidence="4">Secreted protein</fullName>
    </recommendedName>
</protein>
<dbReference type="EMBL" id="BGZK01001277">
    <property type="protein sequence ID" value="GBP76130.1"/>
    <property type="molecule type" value="Genomic_DNA"/>
</dbReference>
<comment type="caution">
    <text evidence="2">The sequence shown here is derived from an EMBL/GenBank/DDBJ whole genome shotgun (WGS) entry which is preliminary data.</text>
</comment>
<feature type="signal peptide" evidence="1">
    <location>
        <begin position="1"/>
        <end position="29"/>
    </location>
</feature>
<evidence type="ECO:0000313" key="2">
    <source>
        <dbReference type="EMBL" id="GBP76130.1"/>
    </source>
</evidence>
<reference evidence="2 3" key="1">
    <citation type="journal article" date="2019" name="Commun. Biol.">
        <title>The bagworm genome reveals a unique fibroin gene that provides high tensile strength.</title>
        <authorList>
            <person name="Kono N."/>
            <person name="Nakamura H."/>
            <person name="Ohtoshi R."/>
            <person name="Tomita M."/>
            <person name="Numata K."/>
            <person name="Arakawa K."/>
        </authorList>
    </citation>
    <scope>NUCLEOTIDE SEQUENCE [LARGE SCALE GENOMIC DNA]</scope>
</reference>
<feature type="chain" id="PRO_5020021509" description="Secreted protein" evidence="1">
    <location>
        <begin position="30"/>
        <end position="108"/>
    </location>
</feature>
<accession>A0A4C1YM05</accession>
<dbReference type="Proteomes" id="UP000299102">
    <property type="component" value="Unassembled WGS sequence"/>
</dbReference>